<dbReference type="PANTHER" id="PTHR47361">
    <property type="entry name" value="RING/U-BOX SUPERFAMILY PROTEIN"/>
    <property type="match status" value="1"/>
</dbReference>
<evidence type="ECO:0008006" key="4">
    <source>
        <dbReference type="Google" id="ProtNLM"/>
    </source>
</evidence>
<feature type="region of interest" description="Disordered" evidence="1">
    <location>
        <begin position="208"/>
        <end position="257"/>
    </location>
</feature>
<organism evidence="2 3">
    <name type="scientific">Stephania japonica</name>
    <dbReference type="NCBI Taxonomy" id="461633"/>
    <lineage>
        <taxon>Eukaryota</taxon>
        <taxon>Viridiplantae</taxon>
        <taxon>Streptophyta</taxon>
        <taxon>Embryophyta</taxon>
        <taxon>Tracheophyta</taxon>
        <taxon>Spermatophyta</taxon>
        <taxon>Magnoliopsida</taxon>
        <taxon>Ranunculales</taxon>
        <taxon>Menispermaceae</taxon>
        <taxon>Menispermoideae</taxon>
        <taxon>Cissampelideae</taxon>
        <taxon>Stephania</taxon>
    </lineage>
</organism>
<evidence type="ECO:0000313" key="2">
    <source>
        <dbReference type="EMBL" id="KAK9154668.1"/>
    </source>
</evidence>
<comment type="caution">
    <text evidence="2">The sequence shown here is derived from an EMBL/GenBank/DDBJ whole genome shotgun (WGS) entry which is preliminary data.</text>
</comment>
<evidence type="ECO:0000256" key="1">
    <source>
        <dbReference type="SAM" id="MobiDB-lite"/>
    </source>
</evidence>
<keyword evidence="3" id="KW-1185">Reference proteome</keyword>
<dbReference type="PANTHER" id="PTHR47361:SF4">
    <property type="entry name" value="RING_U-BOX SUPERFAMILY PROTEIN"/>
    <property type="match status" value="1"/>
</dbReference>
<name>A0AAP0KMX9_9MAGN</name>
<protein>
    <recommendedName>
        <fullName evidence="4">RING/U-box superfamily protein</fullName>
    </recommendedName>
</protein>
<proteinExistence type="predicted"/>
<sequence>MDEIAIGAMSLSVRDQVLDFGGDAQKGVSVTASSSSSASSLSSCCAICLEKIELQEVALVKDRFVAPIASSFGGHWRRVLRNLLGEDIAAGDCCCETYVTCILRWATYSENPICPQCKNPFEFLILHRALDGRIHDYMLEESVCLLLRANWFEPLRVVAREEVTDEHEEYYPYEEDEDDCMDDFYFSGASSLRIGNRRWGSNGYVRTGRREARPVSREGFEDPDHAGSSRSTPNKKKEVKVGNGRRAKRAMKREAADKAAATAATAVTAANAAATVTAAKG</sequence>
<dbReference type="EMBL" id="JBBNAE010000001">
    <property type="protein sequence ID" value="KAK9154668.1"/>
    <property type="molecule type" value="Genomic_DNA"/>
</dbReference>
<dbReference type="Proteomes" id="UP001417504">
    <property type="component" value="Unassembled WGS sequence"/>
</dbReference>
<accession>A0AAP0KMX9</accession>
<evidence type="ECO:0000313" key="3">
    <source>
        <dbReference type="Proteomes" id="UP001417504"/>
    </source>
</evidence>
<feature type="compositionally biased region" description="Basic residues" evidence="1">
    <location>
        <begin position="241"/>
        <end position="251"/>
    </location>
</feature>
<feature type="compositionally biased region" description="Basic and acidic residues" evidence="1">
    <location>
        <begin position="208"/>
        <end position="227"/>
    </location>
</feature>
<reference evidence="2 3" key="1">
    <citation type="submission" date="2024-01" db="EMBL/GenBank/DDBJ databases">
        <title>Genome assemblies of Stephania.</title>
        <authorList>
            <person name="Yang L."/>
        </authorList>
    </citation>
    <scope>NUCLEOTIDE SEQUENCE [LARGE SCALE GENOMIC DNA]</scope>
    <source>
        <strain evidence="2">QJT</strain>
        <tissue evidence="2">Leaf</tissue>
    </source>
</reference>
<dbReference type="AlphaFoldDB" id="A0AAP0KMX9"/>
<gene>
    <name evidence="2" type="ORF">Sjap_002148</name>
</gene>